<organism evidence="5 6">
    <name type="scientific">Paenibacillus radicis</name>
    <name type="common">ex Gao et al. 2016</name>
    <dbReference type="NCBI Taxonomy" id="1737354"/>
    <lineage>
        <taxon>Bacteria</taxon>
        <taxon>Bacillati</taxon>
        <taxon>Bacillota</taxon>
        <taxon>Bacilli</taxon>
        <taxon>Bacillales</taxon>
        <taxon>Paenibacillaceae</taxon>
        <taxon>Paenibacillus</taxon>
    </lineage>
</organism>
<dbReference type="RefSeq" id="WP_188892498.1">
    <property type="nucleotide sequence ID" value="NZ_BMHY01000016.1"/>
</dbReference>
<comment type="caution">
    <text evidence="5">The sequence shown here is derived from an EMBL/GenBank/DDBJ whole genome shotgun (WGS) entry which is preliminary data.</text>
</comment>
<dbReference type="Proteomes" id="UP000600247">
    <property type="component" value="Unassembled WGS sequence"/>
</dbReference>
<dbReference type="GO" id="GO:0016491">
    <property type="term" value="F:oxidoreductase activity"/>
    <property type="evidence" value="ECO:0007669"/>
    <property type="project" value="UniProtKB-KW"/>
</dbReference>
<feature type="domain" description="NAD-dependent epimerase/dehydratase" evidence="4">
    <location>
        <begin position="4"/>
        <end position="216"/>
    </location>
</feature>
<evidence type="ECO:0000259" key="4">
    <source>
        <dbReference type="Pfam" id="PF01370"/>
    </source>
</evidence>
<reference evidence="5 6" key="1">
    <citation type="journal article" date="2014" name="Int. J. Syst. Evol. Microbiol.">
        <title>Complete genome sequence of Corynebacterium casei LMG S-19264T (=DSM 44701T), isolated from a smear-ripened cheese.</title>
        <authorList>
            <consortium name="US DOE Joint Genome Institute (JGI-PGF)"/>
            <person name="Walter F."/>
            <person name="Albersmeier A."/>
            <person name="Kalinowski J."/>
            <person name="Ruckert C."/>
        </authorList>
    </citation>
    <scope>NUCLEOTIDE SEQUENCE [LARGE SCALE GENOMIC DNA]</scope>
    <source>
        <strain evidence="5 6">CGMCC 1.15286</strain>
    </source>
</reference>
<dbReference type="AlphaFoldDB" id="A0A917M8S6"/>
<proteinExistence type="inferred from homology"/>
<dbReference type="CDD" id="cd08946">
    <property type="entry name" value="SDR_e"/>
    <property type="match status" value="1"/>
</dbReference>
<dbReference type="PANTHER" id="PTHR43103">
    <property type="entry name" value="NUCLEOSIDE-DIPHOSPHATE-SUGAR EPIMERASE"/>
    <property type="match status" value="1"/>
</dbReference>
<evidence type="ECO:0000313" key="5">
    <source>
        <dbReference type="EMBL" id="GGG86474.1"/>
    </source>
</evidence>
<dbReference type="Gene3D" id="3.40.50.720">
    <property type="entry name" value="NAD(P)-binding Rossmann-like Domain"/>
    <property type="match status" value="1"/>
</dbReference>
<protein>
    <submittedName>
        <fullName evidence="5">Nucleoside-diphosphate-sugar epimerase</fullName>
    </submittedName>
</protein>
<dbReference type="EMBL" id="BMHY01000016">
    <property type="protein sequence ID" value="GGG86474.1"/>
    <property type="molecule type" value="Genomic_DNA"/>
</dbReference>
<keyword evidence="2" id="KW-0560">Oxidoreductase</keyword>
<dbReference type="InterPro" id="IPR001509">
    <property type="entry name" value="Epimerase_deHydtase"/>
</dbReference>
<dbReference type="SUPFAM" id="SSF51735">
    <property type="entry name" value="NAD(P)-binding Rossmann-fold domains"/>
    <property type="match status" value="1"/>
</dbReference>
<name>A0A917M8S6_9BACL</name>
<keyword evidence="6" id="KW-1185">Reference proteome</keyword>
<accession>A0A917M8S6</accession>
<dbReference type="Pfam" id="PF01370">
    <property type="entry name" value="Epimerase"/>
    <property type="match status" value="1"/>
</dbReference>
<evidence type="ECO:0000256" key="2">
    <source>
        <dbReference type="ARBA" id="ARBA00023002"/>
    </source>
</evidence>
<dbReference type="InterPro" id="IPR036291">
    <property type="entry name" value="NAD(P)-bd_dom_sf"/>
</dbReference>
<sequence length="284" mass="31550">MKTVVITGAEGKLGRYVVKEFAEHGYRVFGTDMRPPSGGRGYSRYMQADLGSLGEVYGLLADADSVVHLAAVPNPINFSPERIFSNNVMSTYNVLEAASKLGINKAVIGSSESAYGFCWAKTPFAPDFFPVDETHPLLAQESYGLSKGVNEQIGDMFYRRVGMSVYALRFSHVLEPDEYEHIIAGFEHTGRHHRILWSYIDARDAAEACRLAVESEKPAESVALNITASDMMSDASPELLLSRHYAEVKDIRKPVSELTALVSNRLAEDKIGWTPRHSWRDTLK</sequence>
<evidence type="ECO:0000256" key="1">
    <source>
        <dbReference type="ARBA" id="ARBA00007637"/>
    </source>
</evidence>
<gene>
    <name evidence="5" type="ORF">GCM10010918_50850</name>
</gene>
<dbReference type="PANTHER" id="PTHR43103:SF5">
    <property type="entry name" value="4-EPIMERASE, PUTATIVE (AFU_ORTHOLOGUE AFUA_7G00360)-RELATED"/>
    <property type="match status" value="1"/>
</dbReference>
<evidence type="ECO:0000313" key="6">
    <source>
        <dbReference type="Proteomes" id="UP000600247"/>
    </source>
</evidence>
<evidence type="ECO:0000256" key="3">
    <source>
        <dbReference type="ARBA" id="ARBA00023027"/>
    </source>
</evidence>
<comment type="similarity">
    <text evidence="1">Belongs to the NAD(P)-dependent epimerase/dehydratase family.</text>
</comment>
<keyword evidence="3" id="KW-0520">NAD</keyword>